<keyword evidence="1" id="KW-1133">Transmembrane helix</keyword>
<gene>
    <name evidence="2" type="ordered locus">Psesu_1912</name>
</gene>
<dbReference type="EMBL" id="CP002446">
    <property type="protein sequence ID" value="ADV27753.1"/>
    <property type="molecule type" value="Genomic_DNA"/>
</dbReference>
<name>E6WUQ1_PSEUU</name>
<feature type="transmembrane region" description="Helical" evidence="1">
    <location>
        <begin position="76"/>
        <end position="98"/>
    </location>
</feature>
<keyword evidence="1 2" id="KW-0812">Transmembrane</keyword>
<dbReference type="Pfam" id="PF19942">
    <property type="entry name" value="DUF6404"/>
    <property type="match status" value="1"/>
</dbReference>
<evidence type="ECO:0000256" key="1">
    <source>
        <dbReference type="SAM" id="Phobius"/>
    </source>
</evidence>
<evidence type="ECO:0000313" key="3">
    <source>
        <dbReference type="Proteomes" id="UP000008632"/>
    </source>
</evidence>
<protein>
    <submittedName>
        <fullName evidence="2">Putative transmembrane protein</fullName>
    </submittedName>
</protein>
<dbReference type="KEGG" id="psu:Psesu_1912"/>
<keyword evidence="3" id="KW-1185">Reference proteome</keyword>
<dbReference type="OrthoDB" id="7870117at2"/>
<feature type="transmembrane region" description="Helical" evidence="1">
    <location>
        <begin position="47"/>
        <end position="70"/>
    </location>
</feature>
<accession>E6WUQ1</accession>
<dbReference type="AlphaFoldDB" id="E6WUQ1"/>
<organism evidence="2 3">
    <name type="scientific">Pseudoxanthomonas suwonensis (strain 11-1)</name>
    <dbReference type="NCBI Taxonomy" id="743721"/>
    <lineage>
        <taxon>Bacteria</taxon>
        <taxon>Pseudomonadati</taxon>
        <taxon>Pseudomonadota</taxon>
        <taxon>Gammaproteobacteria</taxon>
        <taxon>Lysobacterales</taxon>
        <taxon>Lysobacteraceae</taxon>
        <taxon>Pseudoxanthomonas</taxon>
    </lineage>
</organism>
<reference evidence="2 3" key="1">
    <citation type="submission" date="2011-01" db="EMBL/GenBank/DDBJ databases">
        <title>Complete sequence of Pseudoxanthomonas suwonensis 11-1.</title>
        <authorList>
            <consortium name="US DOE Joint Genome Institute"/>
            <person name="Lucas S."/>
            <person name="Copeland A."/>
            <person name="Lapidus A."/>
            <person name="Cheng J.-F."/>
            <person name="Goodwin L."/>
            <person name="Pitluck S."/>
            <person name="Teshima H."/>
            <person name="Detter J.C."/>
            <person name="Han C."/>
            <person name="Tapia R."/>
            <person name="Land M."/>
            <person name="Hauser L."/>
            <person name="Kyrpides N."/>
            <person name="Ivanova N."/>
            <person name="Ovchinnikova G."/>
            <person name="Siebers A.K."/>
            <person name="Allgaier M."/>
            <person name="Thelen M.P."/>
            <person name="Hugenholtz P."/>
            <person name="Gladden J."/>
            <person name="Woyke T."/>
        </authorList>
    </citation>
    <scope>NUCLEOTIDE SEQUENCE [LARGE SCALE GENOMIC DNA]</scope>
    <source>
        <strain evidence="3">11-1</strain>
    </source>
</reference>
<dbReference type="HOGENOM" id="CLU_159351_0_0_6"/>
<dbReference type="Proteomes" id="UP000008632">
    <property type="component" value="Chromosome"/>
</dbReference>
<keyword evidence="1" id="KW-0472">Membrane</keyword>
<evidence type="ECO:0000313" key="2">
    <source>
        <dbReference type="EMBL" id="ADV27753.1"/>
    </source>
</evidence>
<dbReference type="RefSeq" id="WP_013535581.1">
    <property type="nucleotide sequence ID" value="NC_014924.1"/>
</dbReference>
<dbReference type="InterPro" id="IPR045644">
    <property type="entry name" value="DUF6404"/>
</dbReference>
<proteinExistence type="predicted"/>
<sequence>MDHEARVQALYRHLDKLGASRIDVVPPLWRLLWRFGFHLAPPPFQSFGFNAVLTGGSFAIALGLFLWWISPQSYPLPTFVGFMAFIGVAFGLAMATYARYLARRFQLGNWDDYGIEAGEDARAG</sequence>